<dbReference type="InterPro" id="IPR035472">
    <property type="entry name" value="RpiR-like_SIS"/>
</dbReference>
<name>A0A2T3G5S4_9FIRM</name>
<dbReference type="SUPFAM" id="SSF46689">
    <property type="entry name" value="Homeodomain-like"/>
    <property type="match status" value="1"/>
</dbReference>
<dbReference type="EMBL" id="PYLQ01000002">
    <property type="protein sequence ID" value="PST42905.1"/>
    <property type="molecule type" value="Genomic_DNA"/>
</dbReference>
<dbReference type="Gene3D" id="1.10.10.10">
    <property type="entry name" value="Winged helix-like DNA-binding domain superfamily/Winged helix DNA-binding domain"/>
    <property type="match status" value="1"/>
</dbReference>
<dbReference type="PANTHER" id="PTHR30514">
    <property type="entry name" value="GLUCOKINASE"/>
    <property type="match status" value="1"/>
</dbReference>
<keyword evidence="7" id="KW-1185">Reference proteome</keyword>
<comment type="caution">
    <text evidence="6">The sequence shown here is derived from an EMBL/GenBank/DDBJ whole genome shotgun (WGS) entry which is preliminary data.</text>
</comment>
<evidence type="ECO:0000259" key="5">
    <source>
        <dbReference type="PROSITE" id="PS51464"/>
    </source>
</evidence>
<evidence type="ECO:0000256" key="1">
    <source>
        <dbReference type="ARBA" id="ARBA00023015"/>
    </source>
</evidence>
<dbReference type="GO" id="GO:0003700">
    <property type="term" value="F:DNA-binding transcription factor activity"/>
    <property type="evidence" value="ECO:0007669"/>
    <property type="project" value="InterPro"/>
</dbReference>
<keyword evidence="3" id="KW-0804">Transcription</keyword>
<dbReference type="Gene3D" id="3.40.50.10490">
    <property type="entry name" value="Glucose-6-phosphate isomerase like protein, domain 1"/>
    <property type="match status" value="1"/>
</dbReference>
<dbReference type="Proteomes" id="UP000240974">
    <property type="component" value="Unassembled WGS sequence"/>
</dbReference>
<sequence>MNIDHLKDKFDLNELEVSILTYIKKNQKNLKNITIRQMAKDNFTSTSAIYRLCNKLEFSGYSDMIYHLSSNTQNNAPAQKYENYLPHFIQLLNKHKNSKIVVFGMGFSAPIADYICQRLTLNGFYAMSVIHTEMLDENFQDDTLLIIISNSGITNRLIDFVELAHKQHIDTLCFLANKNSKTYQYATLPIIVGTYNPFSHDNLVPNTFFGQVLIVFESLLYSYLSSKK</sequence>
<evidence type="ECO:0000313" key="6">
    <source>
        <dbReference type="EMBL" id="PST42905.1"/>
    </source>
</evidence>
<dbReference type="RefSeq" id="WP_107029109.1">
    <property type="nucleotide sequence ID" value="NZ_PYLQ01000002.1"/>
</dbReference>
<protein>
    <submittedName>
        <fullName evidence="6">MurR/RpiR family transcriptional regulator</fullName>
    </submittedName>
</protein>
<dbReference type="InterPro" id="IPR001347">
    <property type="entry name" value="SIS_dom"/>
</dbReference>
<reference evidence="6 7" key="1">
    <citation type="journal article" date="2019" name="Int. J. Syst. Evol. Microbiol.">
        <title>Faecalibacillus intestinalis gen. nov., sp. nov. and Faecalibacillus faecis sp. nov., isolated from human faeces.</title>
        <authorList>
            <person name="Seo B."/>
            <person name="Jeon K."/>
            <person name="Baek I."/>
            <person name="Lee Y.M."/>
            <person name="Baek K."/>
            <person name="Ko G."/>
        </authorList>
    </citation>
    <scope>NUCLEOTIDE SEQUENCE [LARGE SCALE GENOMIC DNA]</scope>
    <source>
        <strain evidence="6 7">SNUG30099</strain>
    </source>
</reference>
<evidence type="ECO:0000313" key="7">
    <source>
        <dbReference type="Proteomes" id="UP000240974"/>
    </source>
</evidence>
<organism evidence="6 7">
    <name type="scientific">Faecalibacillus intestinalis</name>
    <dbReference type="NCBI Taxonomy" id="1982626"/>
    <lineage>
        <taxon>Bacteria</taxon>
        <taxon>Bacillati</taxon>
        <taxon>Bacillota</taxon>
        <taxon>Erysipelotrichia</taxon>
        <taxon>Erysipelotrichales</taxon>
        <taxon>Coprobacillaceae</taxon>
        <taxon>Faecalibacillus</taxon>
    </lineage>
</organism>
<gene>
    <name evidence="6" type="ORF">C7U54_01835</name>
</gene>
<dbReference type="InterPro" id="IPR009057">
    <property type="entry name" value="Homeodomain-like_sf"/>
</dbReference>
<feature type="domain" description="SIS" evidence="5">
    <location>
        <begin position="88"/>
        <end position="228"/>
    </location>
</feature>
<accession>A0A2T3G5S4</accession>
<dbReference type="GO" id="GO:0003677">
    <property type="term" value="F:DNA binding"/>
    <property type="evidence" value="ECO:0007669"/>
    <property type="project" value="UniProtKB-KW"/>
</dbReference>
<keyword evidence="2" id="KW-0238">DNA-binding</keyword>
<dbReference type="Pfam" id="PF01380">
    <property type="entry name" value="SIS"/>
    <property type="match status" value="1"/>
</dbReference>
<dbReference type="InterPro" id="IPR036388">
    <property type="entry name" value="WH-like_DNA-bd_sf"/>
</dbReference>
<keyword evidence="1" id="KW-0805">Transcription regulation</keyword>
<dbReference type="Pfam" id="PF01418">
    <property type="entry name" value="HTH_6"/>
    <property type="match status" value="1"/>
</dbReference>
<evidence type="ECO:0000256" key="3">
    <source>
        <dbReference type="ARBA" id="ARBA00023163"/>
    </source>
</evidence>
<dbReference type="SUPFAM" id="SSF53697">
    <property type="entry name" value="SIS domain"/>
    <property type="match status" value="1"/>
</dbReference>
<dbReference type="InterPro" id="IPR047640">
    <property type="entry name" value="RpiR-like"/>
</dbReference>
<feature type="domain" description="HTH rpiR-type" evidence="4">
    <location>
        <begin position="1"/>
        <end position="75"/>
    </location>
</feature>
<dbReference type="InterPro" id="IPR046348">
    <property type="entry name" value="SIS_dom_sf"/>
</dbReference>
<dbReference type="GO" id="GO:1901135">
    <property type="term" value="P:carbohydrate derivative metabolic process"/>
    <property type="evidence" value="ECO:0007669"/>
    <property type="project" value="InterPro"/>
</dbReference>
<evidence type="ECO:0000259" key="4">
    <source>
        <dbReference type="PROSITE" id="PS51071"/>
    </source>
</evidence>
<evidence type="ECO:0000256" key="2">
    <source>
        <dbReference type="ARBA" id="ARBA00023125"/>
    </source>
</evidence>
<dbReference type="PANTHER" id="PTHR30514:SF21">
    <property type="entry name" value="RPIR-FAMILY TRANSCRIPTIONAL REGULATOR"/>
    <property type="match status" value="1"/>
</dbReference>
<dbReference type="AlphaFoldDB" id="A0A2T3G5S4"/>
<dbReference type="GO" id="GO:0097367">
    <property type="term" value="F:carbohydrate derivative binding"/>
    <property type="evidence" value="ECO:0007669"/>
    <property type="project" value="InterPro"/>
</dbReference>
<dbReference type="PROSITE" id="PS51464">
    <property type="entry name" value="SIS"/>
    <property type="match status" value="1"/>
</dbReference>
<dbReference type="CDD" id="cd05013">
    <property type="entry name" value="SIS_RpiR"/>
    <property type="match status" value="1"/>
</dbReference>
<dbReference type="PROSITE" id="PS51071">
    <property type="entry name" value="HTH_RPIR"/>
    <property type="match status" value="1"/>
</dbReference>
<dbReference type="InterPro" id="IPR000281">
    <property type="entry name" value="HTH_RpiR"/>
</dbReference>
<proteinExistence type="predicted"/>